<dbReference type="GO" id="GO:0005524">
    <property type="term" value="F:ATP binding"/>
    <property type="evidence" value="ECO:0007669"/>
    <property type="project" value="UniProtKB-KW"/>
</dbReference>
<feature type="binding site" evidence="12">
    <location>
        <position position="132"/>
    </location>
    <ligand>
        <name>substrate</name>
    </ligand>
</feature>
<dbReference type="InterPro" id="IPR015824">
    <property type="entry name" value="Phosphoglycerate_kinase_N"/>
</dbReference>
<comment type="caution">
    <text evidence="16">The sequence shown here is derived from an EMBL/GenBank/DDBJ whole genome shotgun (WGS) entry which is preliminary data.</text>
</comment>
<dbReference type="GO" id="GO:0005829">
    <property type="term" value="C:cytosol"/>
    <property type="evidence" value="ECO:0007669"/>
    <property type="project" value="UniProtKB-ARBA"/>
</dbReference>
<dbReference type="FunFam" id="3.40.50.1260:FF:000003">
    <property type="entry name" value="Phosphoglycerate kinase"/>
    <property type="match status" value="1"/>
</dbReference>
<sequence>MATTDKMMHKKSILNLSEQELAGKKVLVRVDFNVPIVEGKITDDRRIKAALPTIEFLVQKQARVILMSHLGRPKGVVKEDLRLNLVSERLAELLSTAQTQRVTKLDDCIGAEILAAVSNMKNGDIILLENIRFYKEETSNDENFAKKLAELGDLFVNDAFGTAHRAHASTAGIAQFLPAYAGVLVQKELKMLGSIFATPQKPVVAIIGGAKVGSKIGILKNLLAKVGSDGSIIIGGGMAYTFLHAQGYEIGKSLLDVENLEVAKEFMAKAKSMGIKVLFPQDVVIADDFAANANTEVVTIDAIKKDWQALDIGPKTIAAFNQQVNAAGTVIWNGPMGVFEMETFAKGTFAVAQALAQNKGVSIICGGDSAASVHQAGLSSKMTHVSTGGGATLELLEGKELPGIAVLQD</sequence>
<dbReference type="UniPathway" id="UPA00109">
    <property type="reaction ID" value="UER00185"/>
</dbReference>
<dbReference type="GO" id="GO:0006094">
    <property type="term" value="P:gluconeogenesis"/>
    <property type="evidence" value="ECO:0007669"/>
    <property type="project" value="TreeGrafter"/>
</dbReference>
<evidence type="ECO:0000256" key="6">
    <source>
        <dbReference type="ARBA" id="ARBA00016471"/>
    </source>
</evidence>
<keyword evidence="9 12" id="KW-0418">Kinase</keyword>
<accession>A0A1V1P0F6</accession>
<dbReference type="Proteomes" id="UP000189670">
    <property type="component" value="Unassembled WGS sequence"/>
</dbReference>
<evidence type="ECO:0000256" key="9">
    <source>
        <dbReference type="ARBA" id="ARBA00022777"/>
    </source>
</evidence>
<comment type="similarity">
    <text evidence="3 12 15">Belongs to the phosphoglycerate kinase family.</text>
</comment>
<evidence type="ECO:0000313" key="17">
    <source>
        <dbReference type="Proteomes" id="UP000189670"/>
    </source>
</evidence>
<dbReference type="Gene3D" id="3.40.50.1260">
    <property type="entry name" value="Phosphoglycerate kinase, N-terminal domain"/>
    <property type="match status" value="2"/>
</dbReference>
<dbReference type="HAMAP" id="MF_00145">
    <property type="entry name" value="Phosphoglyc_kinase"/>
    <property type="match status" value="1"/>
</dbReference>
<evidence type="ECO:0000256" key="2">
    <source>
        <dbReference type="ARBA" id="ARBA00004838"/>
    </source>
</evidence>
<feature type="binding site" evidence="13">
    <location>
        <position position="165"/>
    </location>
    <ligand>
        <name>(2R)-3-phosphoglycerate</name>
        <dbReference type="ChEBI" id="CHEBI:58272"/>
    </ligand>
</feature>
<evidence type="ECO:0000256" key="7">
    <source>
        <dbReference type="ARBA" id="ARBA00022679"/>
    </source>
</evidence>
<comment type="caution">
    <text evidence="12">Lacks conserved residue(s) required for the propagation of feature annotation.</text>
</comment>
<feature type="binding site" evidence="13">
    <location>
        <position position="132"/>
    </location>
    <ligand>
        <name>(2R)-3-phosphoglycerate</name>
        <dbReference type="ChEBI" id="CHEBI:58272"/>
    </ligand>
</feature>
<feature type="binding site" evidence="12 14">
    <location>
        <position position="215"/>
    </location>
    <ligand>
        <name>ATP</name>
        <dbReference type="ChEBI" id="CHEBI:30616"/>
    </ligand>
</feature>
<evidence type="ECO:0000256" key="8">
    <source>
        <dbReference type="ARBA" id="ARBA00022741"/>
    </source>
</evidence>
<dbReference type="GO" id="GO:0043531">
    <property type="term" value="F:ADP binding"/>
    <property type="evidence" value="ECO:0007669"/>
    <property type="project" value="TreeGrafter"/>
</dbReference>
<keyword evidence="11 12" id="KW-0324">Glycolysis</keyword>
<keyword evidence="12" id="KW-0963">Cytoplasm</keyword>
<comment type="catalytic activity">
    <reaction evidence="1 12 15">
        <text>(2R)-3-phosphoglycerate + ATP = (2R)-3-phospho-glyceroyl phosphate + ADP</text>
        <dbReference type="Rhea" id="RHEA:14801"/>
        <dbReference type="ChEBI" id="CHEBI:30616"/>
        <dbReference type="ChEBI" id="CHEBI:57604"/>
        <dbReference type="ChEBI" id="CHEBI:58272"/>
        <dbReference type="ChEBI" id="CHEBI:456216"/>
        <dbReference type="EC" id="2.7.2.3"/>
    </reaction>
</comment>
<evidence type="ECO:0000313" key="16">
    <source>
        <dbReference type="EMBL" id="ETR68235.1"/>
    </source>
</evidence>
<dbReference type="AlphaFoldDB" id="A0A1V1P0F6"/>
<evidence type="ECO:0000256" key="3">
    <source>
        <dbReference type="ARBA" id="ARBA00008982"/>
    </source>
</evidence>
<comment type="subcellular location">
    <subcellularLocation>
        <location evidence="12">Cytoplasm</location>
    </subcellularLocation>
</comment>
<keyword evidence="7 12" id="KW-0808">Transferase</keyword>
<evidence type="ECO:0000256" key="12">
    <source>
        <dbReference type="HAMAP-Rule" id="MF_00145"/>
    </source>
</evidence>
<dbReference type="EC" id="2.7.2.3" evidence="5 12"/>
<feature type="binding site" evidence="12">
    <location>
        <position position="46"/>
    </location>
    <ligand>
        <name>substrate</name>
    </ligand>
</feature>
<dbReference type="GO" id="GO:0006096">
    <property type="term" value="P:glycolytic process"/>
    <property type="evidence" value="ECO:0007669"/>
    <property type="project" value="UniProtKB-UniRule"/>
</dbReference>
<feature type="binding site" evidence="12 14">
    <location>
        <position position="340"/>
    </location>
    <ligand>
        <name>ATP</name>
        <dbReference type="ChEBI" id="CHEBI:30616"/>
    </ligand>
</feature>
<evidence type="ECO:0000256" key="1">
    <source>
        <dbReference type="ARBA" id="ARBA00000642"/>
    </source>
</evidence>
<keyword evidence="8 12" id="KW-0547">Nucleotide-binding</keyword>
<dbReference type="PRINTS" id="PR00477">
    <property type="entry name" value="PHGLYCKINASE"/>
</dbReference>
<feature type="binding site" evidence="13">
    <location>
        <position position="46"/>
    </location>
    <ligand>
        <name>(2R)-3-phosphoglycerate</name>
        <dbReference type="ChEBI" id="CHEBI:58272"/>
    </ligand>
</feature>
<reference evidence="17" key="1">
    <citation type="submission" date="2012-11" db="EMBL/GenBank/DDBJ databases">
        <authorList>
            <person name="Lucero-Rivera Y.E."/>
            <person name="Tovar-Ramirez D."/>
        </authorList>
    </citation>
    <scope>NUCLEOTIDE SEQUENCE [LARGE SCALE GENOMIC DNA]</scope>
    <source>
        <strain evidence="17">Araruama</strain>
    </source>
</reference>
<name>A0A1V1P0F6_9BACT</name>
<dbReference type="CDD" id="cd00318">
    <property type="entry name" value="Phosphoglycerate_kinase"/>
    <property type="match status" value="1"/>
</dbReference>
<dbReference type="PANTHER" id="PTHR11406:SF23">
    <property type="entry name" value="PHOSPHOGLYCERATE KINASE 1, CHLOROPLASTIC-RELATED"/>
    <property type="match status" value="1"/>
</dbReference>
<dbReference type="FunFam" id="3.40.50.1260:FF:000006">
    <property type="entry name" value="Phosphoglycerate kinase"/>
    <property type="match status" value="1"/>
</dbReference>
<protein>
    <recommendedName>
        <fullName evidence="6 12">Phosphoglycerate kinase</fullName>
        <ecNumber evidence="5 12">2.7.2.3</ecNumber>
    </recommendedName>
</protein>
<dbReference type="EMBL" id="ATBP01001022">
    <property type="protein sequence ID" value="ETR68235.1"/>
    <property type="molecule type" value="Genomic_DNA"/>
</dbReference>
<dbReference type="InterPro" id="IPR001576">
    <property type="entry name" value="Phosphoglycerate_kinase"/>
</dbReference>
<dbReference type="PANTHER" id="PTHR11406">
    <property type="entry name" value="PHOSPHOGLYCERATE KINASE"/>
    <property type="match status" value="1"/>
</dbReference>
<feature type="binding site" evidence="12 14">
    <location>
        <begin position="366"/>
        <end position="369"/>
    </location>
    <ligand>
        <name>ATP</name>
        <dbReference type="ChEBI" id="CHEBI:30616"/>
    </ligand>
</feature>
<evidence type="ECO:0000256" key="10">
    <source>
        <dbReference type="ARBA" id="ARBA00022840"/>
    </source>
</evidence>
<evidence type="ECO:0000256" key="15">
    <source>
        <dbReference type="RuleBase" id="RU000532"/>
    </source>
</evidence>
<dbReference type="PROSITE" id="PS00111">
    <property type="entry name" value="PGLYCERATE_KINASE"/>
    <property type="match status" value="1"/>
</dbReference>
<dbReference type="InterPro" id="IPR036043">
    <property type="entry name" value="Phosphoglycerate_kinase_sf"/>
</dbReference>
<comment type="subunit">
    <text evidence="4 12">Monomer.</text>
</comment>
<feature type="binding site" evidence="12 13">
    <location>
        <begin position="31"/>
        <end position="33"/>
    </location>
    <ligand>
        <name>substrate</name>
    </ligand>
</feature>
<dbReference type="PIRSF" id="PIRSF000724">
    <property type="entry name" value="Pgk"/>
    <property type="match status" value="1"/>
</dbReference>
<dbReference type="SUPFAM" id="SSF53748">
    <property type="entry name" value="Phosphoglycerate kinase"/>
    <property type="match status" value="1"/>
</dbReference>
<dbReference type="InterPro" id="IPR015911">
    <property type="entry name" value="Phosphoglycerate_kinase_CS"/>
</dbReference>
<proteinExistence type="inferred from homology"/>
<evidence type="ECO:0000256" key="4">
    <source>
        <dbReference type="ARBA" id="ARBA00011245"/>
    </source>
</evidence>
<feature type="binding site" evidence="12">
    <location>
        <position position="165"/>
    </location>
    <ligand>
        <name>substrate</name>
    </ligand>
</feature>
<comment type="pathway">
    <text evidence="2 12">Carbohydrate degradation; glycolysis; pyruvate from D-glyceraldehyde 3-phosphate: step 2/5.</text>
</comment>
<evidence type="ECO:0000256" key="13">
    <source>
        <dbReference type="PIRSR" id="PIRSR000724-1"/>
    </source>
</evidence>
<evidence type="ECO:0000256" key="5">
    <source>
        <dbReference type="ARBA" id="ARBA00013061"/>
    </source>
</evidence>
<dbReference type="GO" id="GO:0004618">
    <property type="term" value="F:phosphoglycerate kinase activity"/>
    <property type="evidence" value="ECO:0007669"/>
    <property type="project" value="UniProtKB-UniRule"/>
</dbReference>
<feature type="binding site" evidence="12 13">
    <location>
        <begin position="69"/>
        <end position="72"/>
    </location>
    <ligand>
        <name>substrate</name>
    </ligand>
</feature>
<evidence type="ECO:0000256" key="11">
    <source>
        <dbReference type="ARBA" id="ARBA00023152"/>
    </source>
</evidence>
<keyword evidence="10 12" id="KW-0067">ATP-binding</keyword>
<dbReference type="Pfam" id="PF00162">
    <property type="entry name" value="PGK"/>
    <property type="match status" value="1"/>
</dbReference>
<organism evidence="16 17">
    <name type="scientific">Candidatus Magnetoglobus multicellularis str. Araruama</name>
    <dbReference type="NCBI Taxonomy" id="890399"/>
    <lineage>
        <taxon>Bacteria</taxon>
        <taxon>Pseudomonadati</taxon>
        <taxon>Thermodesulfobacteriota</taxon>
        <taxon>Desulfobacteria</taxon>
        <taxon>Desulfobacterales</taxon>
        <taxon>Desulfobacteraceae</taxon>
        <taxon>Candidatus Magnetoglobus</taxon>
    </lineage>
</organism>
<gene>
    <name evidence="12" type="primary">pgk</name>
    <name evidence="16" type="ORF">OMM_04676</name>
</gene>
<evidence type="ECO:0000256" key="14">
    <source>
        <dbReference type="PIRSR" id="PIRSR000724-2"/>
    </source>
</evidence>